<dbReference type="Proteomes" id="UP001152797">
    <property type="component" value="Unassembled WGS sequence"/>
</dbReference>
<dbReference type="EMBL" id="CAMXCT010001067">
    <property type="protein sequence ID" value="CAI3986276.1"/>
    <property type="molecule type" value="Genomic_DNA"/>
</dbReference>
<evidence type="ECO:0000313" key="2">
    <source>
        <dbReference type="EMBL" id="CAI3986276.1"/>
    </source>
</evidence>
<sequence length="408" mass="44558">MLSRHVPWRNCKSSSPRVPIAPRIHRGGCSWPSKVEAVSKALLLGGCLSLRSRCASAAQGCDSPPWHIALNQVWRRAVARLKLEPERKAAPQTLAQRAAARAAAGLPAAPAAARWQPGNAPTFSPPPAPRIAPGPKEPKTVPIYYPPEMRGPSTGMELPDGLKVYIATPAYGGQVTVDYMTSVIHMVTQLKEVAWQLSLVAGQSIITVGRNNAVMEFLGTDCTHLLFLDADVAFTVDTIRKMLGADKDVILAPYPAKSLNEERMLEAAARRGGTARLRDGLHYVLHAQPQQVQTALEQGSSLIEVDAGPTGCMLIKRQVFDRLMQAYPDMHCRITGSHAGRAQCYDVWWRFFDTAVEGGEFLGEDIAFCRRWRNIGGTIWADLGATMTHVGRYAYTGNMLEASPLGER</sequence>
<feature type="region of interest" description="Disordered" evidence="1">
    <location>
        <begin position="110"/>
        <end position="137"/>
    </location>
</feature>
<feature type="compositionally biased region" description="Low complexity" evidence="1">
    <location>
        <begin position="110"/>
        <end position="122"/>
    </location>
</feature>
<name>A0A9P1C9M5_9DINO</name>
<gene>
    <name evidence="2" type="ORF">C1SCF055_LOCUS13642</name>
</gene>
<protein>
    <submittedName>
        <fullName evidence="2">Uncharacterized protein</fullName>
    </submittedName>
</protein>
<organism evidence="2">
    <name type="scientific">Cladocopium goreaui</name>
    <dbReference type="NCBI Taxonomy" id="2562237"/>
    <lineage>
        <taxon>Eukaryota</taxon>
        <taxon>Sar</taxon>
        <taxon>Alveolata</taxon>
        <taxon>Dinophyceae</taxon>
        <taxon>Suessiales</taxon>
        <taxon>Symbiodiniaceae</taxon>
        <taxon>Cladocopium</taxon>
    </lineage>
</organism>
<accession>A0A9P1C9M5</accession>
<dbReference type="EMBL" id="CAMXCT030001067">
    <property type="protein sequence ID" value="CAL4773588.1"/>
    <property type="molecule type" value="Genomic_DNA"/>
</dbReference>
<keyword evidence="4" id="KW-1185">Reference proteome</keyword>
<dbReference type="Gene3D" id="3.90.550.10">
    <property type="entry name" value="Spore Coat Polysaccharide Biosynthesis Protein SpsA, Chain A"/>
    <property type="match status" value="1"/>
</dbReference>
<proteinExistence type="predicted"/>
<dbReference type="OrthoDB" id="422738at2759"/>
<evidence type="ECO:0000256" key="1">
    <source>
        <dbReference type="SAM" id="MobiDB-lite"/>
    </source>
</evidence>
<dbReference type="SUPFAM" id="SSF53448">
    <property type="entry name" value="Nucleotide-diphospho-sugar transferases"/>
    <property type="match status" value="1"/>
</dbReference>
<evidence type="ECO:0000313" key="4">
    <source>
        <dbReference type="Proteomes" id="UP001152797"/>
    </source>
</evidence>
<reference evidence="3" key="2">
    <citation type="submission" date="2024-04" db="EMBL/GenBank/DDBJ databases">
        <authorList>
            <person name="Chen Y."/>
            <person name="Shah S."/>
            <person name="Dougan E. K."/>
            <person name="Thang M."/>
            <person name="Chan C."/>
        </authorList>
    </citation>
    <scope>NUCLEOTIDE SEQUENCE [LARGE SCALE GENOMIC DNA]</scope>
</reference>
<reference evidence="2" key="1">
    <citation type="submission" date="2022-10" db="EMBL/GenBank/DDBJ databases">
        <authorList>
            <person name="Chen Y."/>
            <person name="Dougan E. K."/>
            <person name="Chan C."/>
            <person name="Rhodes N."/>
            <person name="Thang M."/>
        </authorList>
    </citation>
    <scope>NUCLEOTIDE SEQUENCE</scope>
</reference>
<comment type="caution">
    <text evidence="2">The sequence shown here is derived from an EMBL/GenBank/DDBJ whole genome shotgun (WGS) entry which is preliminary data.</text>
</comment>
<dbReference type="EMBL" id="CAMXCT020001067">
    <property type="protein sequence ID" value="CAL1139651.1"/>
    <property type="molecule type" value="Genomic_DNA"/>
</dbReference>
<dbReference type="InterPro" id="IPR029044">
    <property type="entry name" value="Nucleotide-diphossugar_trans"/>
</dbReference>
<dbReference type="AlphaFoldDB" id="A0A9P1C9M5"/>
<evidence type="ECO:0000313" key="3">
    <source>
        <dbReference type="EMBL" id="CAL1139651.1"/>
    </source>
</evidence>
<feature type="compositionally biased region" description="Pro residues" evidence="1">
    <location>
        <begin position="123"/>
        <end position="132"/>
    </location>
</feature>